<sequence length="70" mass="8036">MACVDKDLSELHDIHGEITSWLSTVRDGSIECDPQFRCLIKLKNVADDIDDLLHEVQLESEKHKMQRDGD</sequence>
<dbReference type="AlphaFoldDB" id="J3M5U9"/>
<proteinExistence type="predicted"/>
<reference evidence="1" key="2">
    <citation type="submission" date="2013-04" db="UniProtKB">
        <authorList>
            <consortium name="EnsemblPlants"/>
        </authorList>
    </citation>
    <scope>IDENTIFICATION</scope>
</reference>
<keyword evidence="2" id="KW-1185">Reference proteome</keyword>
<dbReference type="Proteomes" id="UP000006038">
    <property type="component" value="Chromosome 5"/>
</dbReference>
<organism evidence="1">
    <name type="scientific">Oryza brachyantha</name>
    <name type="common">malo sina</name>
    <dbReference type="NCBI Taxonomy" id="4533"/>
    <lineage>
        <taxon>Eukaryota</taxon>
        <taxon>Viridiplantae</taxon>
        <taxon>Streptophyta</taxon>
        <taxon>Embryophyta</taxon>
        <taxon>Tracheophyta</taxon>
        <taxon>Spermatophyta</taxon>
        <taxon>Magnoliopsida</taxon>
        <taxon>Liliopsida</taxon>
        <taxon>Poales</taxon>
        <taxon>Poaceae</taxon>
        <taxon>BOP clade</taxon>
        <taxon>Oryzoideae</taxon>
        <taxon>Oryzeae</taxon>
        <taxon>Oryzinae</taxon>
        <taxon>Oryza</taxon>
    </lineage>
</organism>
<dbReference type="EnsemblPlants" id="OB05G19730.1">
    <property type="protein sequence ID" value="OB05G19730.1"/>
    <property type="gene ID" value="OB05G19730"/>
</dbReference>
<dbReference type="Gramene" id="OB05G19730.1">
    <property type="protein sequence ID" value="OB05G19730.1"/>
    <property type="gene ID" value="OB05G19730"/>
</dbReference>
<reference evidence="1" key="1">
    <citation type="journal article" date="2013" name="Nat. Commun.">
        <title>Whole-genome sequencing of Oryza brachyantha reveals mechanisms underlying Oryza genome evolution.</title>
        <authorList>
            <person name="Chen J."/>
            <person name="Huang Q."/>
            <person name="Gao D."/>
            <person name="Wang J."/>
            <person name="Lang Y."/>
            <person name="Liu T."/>
            <person name="Li B."/>
            <person name="Bai Z."/>
            <person name="Luis Goicoechea J."/>
            <person name="Liang C."/>
            <person name="Chen C."/>
            <person name="Zhang W."/>
            <person name="Sun S."/>
            <person name="Liao Y."/>
            <person name="Zhang X."/>
            <person name="Yang L."/>
            <person name="Song C."/>
            <person name="Wang M."/>
            <person name="Shi J."/>
            <person name="Liu G."/>
            <person name="Liu J."/>
            <person name="Zhou H."/>
            <person name="Zhou W."/>
            <person name="Yu Q."/>
            <person name="An N."/>
            <person name="Chen Y."/>
            <person name="Cai Q."/>
            <person name="Wang B."/>
            <person name="Liu B."/>
            <person name="Min J."/>
            <person name="Huang Y."/>
            <person name="Wu H."/>
            <person name="Li Z."/>
            <person name="Zhang Y."/>
            <person name="Yin Y."/>
            <person name="Song W."/>
            <person name="Jiang J."/>
            <person name="Jackson S.A."/>
            <person name="Wing R.A."/>
            <person name="Wang J."/>
            <person name="Chen M."/>
        </authorList>
    </citation>
    <scope>NUCLEOTIDE SEQUENCE [LARGE SCALE GENOMIC DNA]</scope>
    <source>
        <strain evidence="1">cv. IRGC 101232</strain>
    </source>
</reference>
<protein>
    <recommendedName>
        <fullName evidence="3">Rx N-terminal domain-containing protein</fullName>
    </recommendedName>
</protein>
<name>J3M5U9_ORYBR</name>
<evidence type="ECO:0008006" key="3">
    <source>
        <dbReference type="Google" id="ProtNLM"/>
    </source>
</evidence>
<evidence type="ECO:0000313" key="1">
    <source>
        <dbReference type="EnsemblPlants" id="OB05G19730.1"/>
    </source>
</evidence>
<accession>J3M5U9</accession>
<dbReference type="HOGENOM" id="CLU_2761838_0_0_1"/>
<evidence type="ECO:0000313" key="2">
    <source>
        <dbReference type="Proteomes" id="UP000006038"/>
    </source>
</evidence>